<protein>
    <submittedName>
        <fullName evidence="4">Uncharacterized protein</fullName>
    </submittedName>
</protein>
<dbReference type="AlphaFoldDB" id="A0A226E2P6"/>
<dbReference type="EMBL" id="LNIX01000007">
    <property type="protein sequence ID" value="OXA51538.1"/>
    <property type="molecule type" value="Genomic_DNA"/>
</dbReference>
<evidence type="ECO:0000256" key="2">
    <source>
        <dbReference type="SAM" id="Phobius"/>
    </source>
</evidence>
<evidence type="ECO:0000256" key="1">
    <source>
        <dbReference type="SAM" id="MobiDB-lite"/>
    </source>
</evidence>
<proteinExistence type="predicted"/>
<feature type="region of interest" description="Disordered" evidence="1">
    <location>
        <begin position="531"/>
        <end position="553"/>
    </location>
</feature>
<reference evidence="4 5" key="1">
    <citation type="submission" date="2015-12" db="EMBL/GenBank/DDBJ databases">
        <title>The genome of Folsomia candida.</title>
        <authorList>
            <person name="Faddeeva A."/>
            <person name="Derks M.F."/>
            <person name="Anvar Y."/>
            <person name="Smit S."/>
            <person name="Van Straalen N."/>
            <person name="Roelofs D."/>
        </authorList>
    </citation>
    <scope>NUCLEOTIDE SEQUENCE [LARGE SCALE GENOMIC DNA]</scope>
    <source>
        <strain evidence="4 5">VU population</strain>
        <tissue evidence="4">Whole body</tissue>
    </source>
</reference>
<accession>A0A226E2P6</accession>
<name>A0A226E2P6_FOLCA</name>
<feature type="compositionally biased region" description="Low complexity" evidence="1">
    <location>
        <begin position="532"/>
        <end position="552"/>
    </location>
</feature>
<dbReference type="OrthoDB" id="10660770at2759"/>
<evidence type="ECO:0000313" key="5">
    <source>
        <dbReference type="Proteomes" id="UP000198287"/>
    </source>
</evidence>
<gene>
    <name evidence="4" type="ORF">Fcan01_13626</name>
</gene>
<dbReference type="Proteomes" id="UP000198287">
    <property type="component" value="Unassembled WGS sequence"/>
</dbReference>
<keyword evidence="2" id="KW-0472">Membrane</keyword>
<sequence>MQCLIGNPNWLVVAASLTLLLPLGSAQTLSLIPSIEAFSGVYVQEVPTSSIFYTTVSPLVYGFKVPNWSRNETYLPTQNCSLPDWSEGTICPTAFYLARVQSRFSEYLFNGRPLLHRLIEMGATPQVTEIMFDCHTLDRHFKDIYVDKGVMERYLEKLKGCSPAGDTEYFRHISSYTYNISSVYRQMYDSYFNEVWLQVSGGRIDAGLWSNAQSVLNTLNFFNHHVELHRWHSALSDCEAGRIPDSLLTPELIGDSLQELFETLRQSNLVPLIPASDIGNYFRNRLADCTFTNESFVVRVLIPVTAKNQSHSLYSIRPATFYDAFTERYCSLELSNGVFLFDNLNLVAYDTTCTPNDFCHAPKVNTGRVNSCASALLNQDWKDALEFCPFKCHSLNKYHKKSGLHITIASQVMTPDKVLLAGDRPLDTRVGISCLSSSTSWTYSPIFNDSITEMANKSGCLELTLPCGCTLTVENAGVNYTRTCGSQVMESSKTPKLRLVVPFHWLRKQETIASLSKVPTPYVPISMEDLFPSSRPASSSSSTDPTDRTSTPRGGGGGITLVLLVCVFVTIGVCVVVGILVRRLHFLGVNLFTGGSLGKTCPQSVSYQHMEQPEL</sequence>
<feature type="transmembrane region" description="Helical" evidence="2">
    <location>
        <begin position="558"/>
        <end position="581"/>
    </location>
</feature>
<keyword evidence="5" id="KW-1185">Reference proteome</keyword>
<evidence type="ECO:0000256" key="3">
    <source>
        <dbReference type="SAM" id="SignalP"/>
    </source>
</evidence>
<feature type="chain" id="PRO_5012126896" evidence="3">
    <location>
        <begin position="27"/>
        <end position="615"/>
    </location>
</feature>
<keyword evidence="2" id="KW-0812">Transmembrane</keyword>
<keyword evidence="3" id="KW-0732">Signal</keyword>
<evidence type="ECO:0000313" key="4">
    <source>
        <dbReference type="EMBL" id="OXA51538.1"/>
    </source>
</evidence>
<comment type="caution">
    <text evidence="4">The sequence shown here is derived from an EMBL/GenBank/DDBJ whole genome shotgun (WGS) entry which is preliminary data.</text>
</comment>
<organism evidence="4 5">
    <name type="scientific">Folsomia candida</name>
    <name type="common">Springtail</name>
    <dbReference type="NCBI Taxonomy" id="158441"/>
    <lineage>
        <taxon>Eukaryota</taxon>
        <taxon>Metazoa</taxon>
        <taxon>Ecdysozoa</taxon>
        <taxon>Arthropoda</taxon>
        <taxon>Hexapoda</taxon>
        <taxon>Collembola</taxon>
        <taxon>Entomobryomorpha</taxon>
        <taxon>Isotomoidea</taxon>
        <taxon>Isotomidae</taxon>
        <taxon>Proisotominae</taxon>
        <taxon>Folsomia</taxon>
    </lineage>
</organism>
<feature type="signal peptide" evidence="3">
    <location>
        <begin position="1"/>
        <end position="26"/>
    </location>
</feature>
<keyword evidence="2" id="KW-1133">Transmembrane helix</keyword>